<keyword evidence="2" id="KW-1185">Reference proteome</keyword>
<accession>A0A229SBL9</accession>
<evidence type="ECO:0000313" key="2">
    <source>
        <dbReference type="Proteomes" id="UP000215223"/>
    </source>
</evidence>
<proteinExistence type="predicted"/>
<sequence length="97" mass="9908">MKKIGFVAADTPGYGHDHSGQVGLVNSNNIDVLHDVNGTFGLCDNEINVLGVQLPVRNSLNGVGVPILSPGHHEASGVPPRNCAAGVVSDGGSLQNN</sequence>
<dbReference type="OrthoDB" id="3627717at2"/>
<organism evidence="1 2">
    <name type="scientific">Amycolatopsis thailandensis</name>
    <dbReference type="NCBI Taxonomy" id="589330"/>
    <lineage>
        <taxon>Bacteria</taxon>
        <taxon>Bacillati</taxon>
        <taxon>Actinomycetota</taxon>
        <taxon>Actinomycetes</taxon>
        <taxon>Pseudonocardiales</taxon>
        <taxon>Pseudonocardiaceae</taxon>
        <taxon>Amycolatopsis</taxon>
    </lineage>
</organism>
<dbReference type="EMBL" id="NMQT01000051">
    <property type="protein sequence ID" value="OXM56131.1"/>
    <property type="molecule type" value="Genomic_DNA"/>
</dbReference>
<evidence type="ECO:0000313" key="1">
    <source>
        <dbReference type="EMBL" id="OXM56131.1"/>
    </source>
</evidence>
<reference evidence="1 2" key="1">
    <citation type="submission" date="2017-07" db="EMBL/GenBank/DDBJ databases">
        <title>Amycolatopsis thailandensis Genome sequencing and assembly.</title>
        <authorList>
            <person name="Kaur N."/>
            <person name="Mayilraj S."/>
        </authorList>
    </citation>
    <scope>NUCLEOTIDE SEQUENCE [LARGE SCALE GENOMIC DNA]</scope>
    <source>
        <strain evidence="1 2">JCM 16380</strain>
    </source>
</reference>
<dbReference type="AlphaFoldDB" id="A0A229SBL9"/>
<comment type="caution">
    <text evidence="1">The sequence shown here is derived from an EMBL/GenBank/DDBJ whole genome shotgun (WGS) entry which is preliminary data.</text>
</comment>
<dbReference type="Proteomes" id="UP000215223">
    <property type="component" value="Unassembled WGS sequence"/>
</dbReference>
<name>A0A229SBL9_9PSEU</name>
<protein>
    <submittedName>
        <fullName evidence="1">Uncharacterized protein</fullName>
    </submittedName>
</protein>
<gene>
    <name evidence="1" type="ORF">CFP71_14995</name>
</gene>